<dbReference type="SUPFAM" id="SSF46894">
    <property type="entry name" value="C-terminal effector domain of the bipartite response regulators"/>
    <property type="match status" value="1"/>
</dbReference>
<organism evidence="5 6">
    <name type="scientific">Dactylosporangium maewongense</name>
    <dbReference type="NCBI Taxonomy" id="634393"/>
    <lineage>
        <taxon>Bacteria</taxon>
        <taxon>Bacillati</taxon>
        <taxon>Actinomycetota</taxon>
        <taxon>Actinomycetes</taxon>
        <taxon>Micromonosporales</taxon>
        <taxon>Micromonosporaceae</taxon>
        <taxon>Dactylosporangium</taxon>
    </lineage>
</organism>
<dbReference type="Gene3D" id="1.10.10.10">
    <property type="entry name" value="Winged helix-like DNA-binding domain superfamily/Winged helix DNA-binding domain"/>
    <property type="match status" value="2"/>
</dbReference>
<comment type="caution">
    <text evidence="5">The sequence shown here is derived from an EMBL/GenBank/DDBJ whole genome shotgun (WGS) entry which is preliminary data.</text>
</comment>
<dbReference type="Pfam" id="PF03704">
    <property type="entry name" value="BTAD"/>
    <property type="match status" value="1"/>
</dbReference>
<dbReference type="SUPFAM" id="SSF48452">
    <property type="entry name" value="TPR-like"/>
    <property type="match status" value="1"/>
</dbReference>
<dbReference type="InterPro" id="IPR003593">
    <property type="entry name" value="AAA+_ATPase"/>
</dbReference>
<dbReference type="InterPro" id="IPR027417">
    <property type="entry name" value="P-loop_NTPase"/>
</dbReference>
<feature type="domain" description="OmpR/PhoB-type" evidence="4">
    <location>
        <begin position="1"/>
        <end position="82"/>
    </location>
</feature>
<evidence type="ECO:0000256" key="2">
    <source>
        <dbReference type="ARBA" id="ARBA00023125"/>
    </source>
</evidence>
<dbReference type="InterPro" id="IPR016032">
    <property type="entry name" value="Sig_transdc_resp-reg_C-effctor"/>
</dbReference>
<dbReference type="Pfam" id="PF25872">
    <property type="entry name" value="HTH_77"/>
    <property type="match status" value="1"/>
</dbReference>
<dbReference type="InterPro" id="IPR058852">
    <property type="entry name" value="HTH_77"/>
</dbReference>
<dbReference type="Proteomes" id="UP001501470">
    <property type="component" value="Unassembled WGS sequence"/>
</dbReference>
<proteinExistence type="inferred from homology"/>
<dbReference type="InterPro" id="IPR005158">
    <property type="entry name" value="BTAD"/>
</dbReference>
<evidence type="ECO:0000313" key="5">
    <source>
        <dbReference type="EMBL" id="GAA1534074.1"/>
    </source>
</evidence>
<dbReference type="SMART" id="SM01043">
    <property type="entry name" value="BTAD"/>
    <property type="match status" value="1"/>
</dbReference>
<evidence type="ECO:0000259" key="4">
    <source>
        <dbReference type="PROSITE" id="PS51755"/>
    </source>
</evidence>
<dbReference type="SMART" id="SM00862">
    <property type="entry name" value="Trans_reg_C"/>
    <property type="match status" value="1"/>
</dbReference>
<dbReference type="SMART" id="SM00382">
    <property type="entry name" value="AAA"/>
    <property type="match status" value="1"/>
</dbReference>
<accession>A0ABN2B7M6</accession>
<dbReference type="InterPro" id="IPR011990">
    <property type="entry name" value="TPR-like_helical_dom_sf"/>
</dbReference>
<sequence>MRVTTDDGEPVDIGSAKTQTLLAALALSPGTPLPQSRLVDLVWGDDPPRTAHKTLQWHVAQLRKGLGGPAITRVGDAYRLDVPPDAIDVARFRRHVGDGDPGAALTHWGGSPLAGLDAPGLAGAVAGLTEQWAAAVEADLERRAAADPRGVVPALTEFVEQHPLRERAWAVLMTALFRAGRQADALAAYRRARHHLVTELGVEPGPELRAAEAQILAHDERLRGAASSTALFGRDQDLAATLDAIAAAPVVTLVGPGGIGKTQLALAAAGASGGDHWFVELAGIVSPSDVPQAAADTMNLPHRPGQTLTQSIVTALRTGPALLVLDNCEHVLDGAAALAQAVAAGCPAARVLATSRERLGLSGERVLAVGPLAPHAAVSLFHARATAADRTYDPQAHPAAVAELCHRLDGIPLAIELAAARTVSHRPPDLVARLDDHLRATGARRTGTPRHRTLRAAVQWSFDLLTPAEQVLFQQLSVFAGGFDLPAAVAVTDVADVADVDDVLADLVGRSMLTVAFGPDGRRFRLLETMRQFAAERLRERGHTDLVAARHAQWCVGAVGAVHRLLTGPDEALGVARLAELWPDLRSAVVRARTTADVALADALVRPLVTELPLRGRQELGDWAEHILDLTTAHDGDLRAFWLLWAAERHTQQADPEAYRRLADRYAAPDLPLCRWASAYATGDGPGLRECLPDAVGALHRQDEPYLAAFLSMTSAGPLLGIGRFAEVDAAVGALTDRHRAAGPPTLLHWALQTLAYSAAFQGRSDDSSRYFDEAARVDVPAGTLSANATAEARSAFRRGERQRALRLLLSYVDELLDTANVVAASVVCIEFVNMTAALGLLAEASRMYGYLASANDFGAMAARTLVPMAPALTVDAAARVDDRTALLYMREVLTGLVT</sequence>
<gene>
    <name evidence="5" type="ORF">GCM10009827_060200</name>
</gene>
<keyword evidence="2 3" id="KW-0238">DNA-binding</keyword>
<dbReference type="PANTHER" id="PTHR47691:SF3">
    <property type="entry name" value="HTH-TYPE TRANSCRIPTIONAL REGULATOR RV0890C-RELATED"/>
    <property type="match status" value="1"/>
</dbReference>
<dbReference type="SUPFAM" id="SSF52540">
    <property type="entry name" value="P-loop containing nucleoside triphosphate hydrolases"/>
    <property type="match status" value="1"/>
</dbReference>
<dbReference type="Pfam" id="PF00486">
    <property type="entry name" value="Trans_reg_C"/>
    <property type="match status" value="1"/>
</dbReference>
<dbReference type="PRINTS" id="PR00364">
    <property type="entry name" value="DISEASERSIST"/>
</dbReference>
<dbReference type="InterPro" id="IPR036388">
    <property type="entry name" value="WH-like_DNA-bd_sf"/>
</dbReference>
<protein>
    <submittedName>
        <fullName evidence="5">BTAD domain-containing putative transcriptional regulator</fullName>
    </submittedName>
</protein>
<evidence type="ECO:0000256" key="3">
    <source>
        <dbReference type="PROSITE-ProRule" id="PRU01091"/>
    </source>
</evidence>
<evidence type="ECO:0000256" key="1">
    <source>
        <dbReference type="ARBA" id="ARBA00005820"/>
    </source>
</evidence>
<dbReference type="InterPro" id="IPR001867">
    <property type="entry name" value="OmpR/PhoB-type_DNA-bd"/>
</dbReference>
<evidence type="ECO:0000313" key="6">
    <source>
        <dbReference type="Proteomes" id="UP001501470"/>
    </source>
</evidence>
<keyword evidence="6" id="KW-1185">Reference proteome</keyword>
<name>A0ABN2B7M6_9ACTN</name>
<dbReference type="Gene3D" id="1.25.40.10">
    <property type="entry name" value="Tetratricopeptide repeat domain"/>
    <property type="match status" value="1"/>
</dbReference>
<dbReference type="CDD" id="cd15831">
    <property type="entry name" value="BTAD"/>
    <property type="match status" value="1"/>
</dbReference>
<dbReference type="PROSITE" id="PS51755">
    <property type="entry name" value="OMPR_PHOB"/>
    <property type="match status" value="1"/>
</dbReference>
<feature type="DNA-binding region" description="OmpR/PhoB-type" evidence="3">
    <location>
        <begin position="1"/>
        <end position="82"/>
    </location>
</feature>
<reference evidence="5 6" key="1">
    <citation type="journal article" date="2019" name="Int. J. Syst. Evol. Microbiol.">
        <title>The Global Catalogue of Microorganisms (GCM) 10K type strain sequencing project: providing services to taxonomists for standard genome sequencing and annotation.</title>
        <authorList>
            <consortium name="The Broad Institute Genomics Platform"/>
            <consortium name="The Broad Institute Genome Sequencing Center for Infectious Disease"/>
            <person name="Wu L."/>
            <person name="Ma J."/>
        </authorList>
    </citation>
    <scope>NUCLEOTIDE SEQUENCE [LARGE SCALE GENOMIC DNA]</scope>
    <source>
        <strain evidence="5 6">JCM 15933</strain>
    </source>
</reference>
<dbReference type="EMBL" id="BAAAQD010000012">
    <property type="protein sequence ID" value="GAA1534074.1"/>
    <property type="molecule type" value="Genomic_DNA"/>
</dbReference>
<dbReference type="PANTHER" id="PTHR47691">
    <property type="entry name" value="REGULATOR-RELATED"/>
    <property type="match status" value="1"/>
</dbReference>
<comment type="similarity">
    <text evidence="1">Belongs to the AfsR/DnrI/RedD regulatory family.</text>
</comment>